<evidence type="ECO:0000256" key="2">
    <source>
        <dbReference type="ARBA" id="ARBA00022676"/>
    </source>
</evidence>
<dbReference type="SUPFAM" id="SSF51445">
    <property type="entry name" value="(Trans)glycosidases"/>
    <property type="match status" value="1"/>
</dbReference>
<dbReference type="CDD" id="cd11344">
    <property type="entry name" value="AmyAc_GlgE_like"/>
    <property type="match status" value="1"/>
</dbReference>
<dbReference type="GO" id="GO:0030979">
    <property type="term" value="P:alpha-glucan biosynthetic process"/>
    <property type="evidence" value="ECO:0007669"/>
    <property type="project" value="UniProtKB-UniRule"/>
</dbReference>
<feature type="active site" description="Nucleophile" evidence="6">
    <location>
        <position position="466"/>
    </location>
</feature>
<evidence type="ECO:0000256" key="3">
    <source>
        <dbReference type="ARBA" id="ARBA00022679"/>
    </source>
</evidence>
<comment type="subunit">
    <text evidence="1 6">Homodimer.</text>
</comment>
<evidence type="ECO:0000256" key="6">
    <source>
        <dbReference type="HAMAP-Rule" id="MF_02124"/>
    </source>
</evidence>
<evidence type="ECO:0000256" key="4">
    <source>
        <dbReference type="ARBA" id="ARBA00023277"/>
    </source>
</evidence>
<keyword evidence="4 6" id="KW-0119">Carbohydrate metabolism</keyword>
<comment type="caution">
    <text evidence="9">The sequence shown here is derived from an EMBL/GenBank/DDBJ whole genome shotgun (WGS) entry which is preliminary data.</text>
</comment>
<dbReference type="InterPro" id="IPR049171">
    <property type="entry name" value="GLGE_C"/>
</dbReference>
<comment type="catalytic activity">
    <reaction evidence="5 6">
        <text>alpha-maltose 1-phosphate + [(1-&gt;4)-alpha-D-glucosyl](n) = [(1-&gt;4)-alpha-D-glucosyl](n+2) + phosphate</text>
        <dbReference type="Rhea" id="RHEA:42692"/>
        <dbReference type="Rhea" id="RHEA-COMP:9584"/>
        <dbReference type="Rhea" id="RHEA-COMP:10183"/>
        <dbReference type="ChEBI" id="CHEBI:15444"/>
        <dbReference type="ChEBI" id="CHEBI:43474"/>
        <dbReference type="ChEBI" id="CHEBI:63576"/>
        <dbReference type="EC" id="2.4.99.16"/>
    </reaction>
</comment>
<sequence>MHTSKPQQPARRRSDRPAGSQPAAPAERAGAPGATETPASPAAAQAPASPAEQAPASPAEQAPDVADPLAPVPAPVPAPFAPVGRIPVVEVSPVLEDGRWPAKATVGEAFPVRATVFREGHDAVAATAVLVAPDGTDHSWAAMRDVAPGLDRYEAWLVPDAPGDWGFRVEGWSDPYATWAHDATIKVDAGVDVGLMMTEGALVLDRAAEAPGLDDGARAVLTDAVAALRDARRPPQARMAAATSPDVRAVLAAHPLREMVSASATYPVVVHRERALYGSWYEMFPRSVGAHLDKETGTWTSGTLRTAAQDLPRIAGMGFDVVYLTPVHPIGLTNRKGRNNTLGANEQDPGSPYGIGSWEGGHDAIHPDLGTFEDFDAFVGRARELGMEVALDIALQASPDHPWVSEHPEWFTTRADGSIAYAENPPKKYQDIYPLNFDNDPEGIYVAIRDVLDLWVEHGVTAFRVDNPHTKPLSFWQRLLAEFHERHPEVIFLAEAFTRPAMMRTLGAIGFHQSYTYFTWRTRKEEIGDYLLELARETDARVRPSFWPTTHDILTPYMQQGGVTAFAIRAVLAATGSPTWGIYSGYELVEHVARPGAEEQIDNEKYEFKERDFARAGDHGIATLLTALNRLRRAHPALQRLRNVTVHPTSDDGILCFSKHVPADQSPTGTADTVVVVVNLDPFLTREGVLHLDLAALGVTPGGEPGAPAMAVSDELSGQTYYWGPDPFVRLDPHAQVAHVLSVRPL</sequence>
<dbReference type="Gene3D" id="3.20.20.80">
    <property type="entry name" value="Glycosidases"/>
    <property type="match status" value="1"/>
</dbReference>
<keyword evidence="3 6" id="KW-0808">Transferase</keyword>
<accession>A0A3N4ZIP5</accession>
<dbReference type="HAMAP" id="MF_02124">
    <property type="entry name" value="GlgE"/>
    <property type="match status" value="1"/>
</dbReference>
<dbReference type="SMART" id="SM00642">
    <property type="entry name" value="Aamy"/>
    <property type="match status" value="1"/>
</dbReference>
<dbReference type="InterPro" id="IPR017853">
    <property type="entry name" value="GH"/>
</dbReference>
<dbReference type="Pfam" id="PF11896">
    <property type="entry name" value="GlgE_dom_N_S"/>
    <property type="match status" value="1"/>
</dbReference>
<reference evidence="9 10" key="1">
    <citation type="submission" date="2018-11" db="EMBL/GenBank/DDBJ databases">
        <title>Sequencing the genomes of 1000 actinobacteria strains.</title>
        <authorList>
            <person name="Klenk H.-P."/>
        </authorList>
    </citation>
    <scope>NUCLEOTIDE SEQUENCE [LARGE SCALE GENOMIC DNA]</scope>
    <source>
        <strain evidence="9 10">DSM 14418</strain>
    </source>
</reference>
<evidence type="ECO:0000256" key="1">
    <source>
        <dbReference type="ARBA" id="ARBA00011738"/>
    </source>
</evidence>
<dbReference type="InterPro" id="IPR006047">
    <property type="entry name" value="GH13_cat_dom"/>
</dbReference>
<evidence type="ECO:0000313" key="9">
    <source>
        <dbReference type="EMBL" id="RPF25768.1"/>
    </source>
</evidence>
<name>A0A3N4ZIP5_9MICO</name>
<dbReference type="Gene3D" id="2.60.40.10">
    <property type="entry name" value="Immunoglobulins"/>
    <property type="match status" value="1"/>
</dbReference>
<dbReference type="InterPro" id="IPR013780">
    <property type="entry name" value="Glyco_hydro_b"/>
</dbReference>
<gene>
    <name evidence="6" type="primary">glgE</name>
    <name evidence="9" type="ORF">EDD32_0180</name>
</gene>
<dbReference type="GO" id="GO:0016758">
    <property type="term" value="F:hexosyltransferase activity"/>
    <property type="evidence" value="ECO:0007669"/>
    <property type="project" value="UniProtKB-UniRule"/>
</dbReference>
<feature type="binding site" evidence="6">
    <location>
        <position position="396"/>
    </location>
    <ligand>
        <name>alpha-maltose 1-phosphate</name>
        <dbReference type="ChEBI" id="CHEBI:63576"/>
    </ligand>
</feature>
<evidence type="ECO:0000259" key="8">
    <source>
        <dbReference type="SMART" id="SM00642"/>
    </source>
</evidence>
<dbReference type="EC" id="2.4.99.16" evidence="6"/>
<feature type="binding site" evidence="6">
    <location>
        <begin position="605"/>
        <end position="606"/>
    </location>
    <ligand>
        <name>alpha-maltose 1-phosphate</name>
        <dbReference type="ChEBI" id="CHEBI:63576"/>
    </ligand>
</feature>
<feature type="binding site" evidence="6">
    <location>
        <position position="336"/>
    </location>
    <ligand>
        <name>alpha-maltose 1-phosphate</name>
        <dbReference type="ChEBI" id="CHEBI:63576"/>
    </ligand>
</feature>
<feature type="region of interest" description="Disordered" evidence="7">
    <location>
        <begin position="1"/>
        <end position="70"/>
    </location>
</feature>
<feature type="active site" description="Proton donor" evidence="6">
    <location>
        <position position="495"/>
    </location>
</feature>
<proteinExistence type="inferred from homology"/>
<feature type="domain" description="Glycosyl hydrolase family 13 catalytic" evidence="8">
    <location>
        <begin position="282"/>
        <end position="615"/>
    </location>
</feature>
<evidence type="ECO:0000256" key="7">
    <source>
        <dbReference type="SAM" id="MobiDB-lite"/>
    </source>
</evidence>
<feature type="site" description="Transition state stabilizer" evidence="6">
    <location>
        <position position="552"/>
    </location>
</feature>
<evidence type="ECO:0000256" key="5">
    <source>
        <dbReference type="ARBA" id="ARBA00048735"/>
    </source>
</evidence>
<dbReference type="Gene3D" id="2.60.40.1180">
    <property type="entry name" value="Golgi alpha-mannosidase II"/>
    <property type="match status" value="1"/>
</dbReference>
<comment type="similarity">
    <text evidence="6">Belongs to the glycosyl hydrolase 13 family. GlgE subfamily.</text>
</comment>
<keyword evidence="10" id="KW-1185">Reference proteome</keyword>
<evidence type="ECO:0000313" key="10">
    <source>
        <dbReference type="Proteomes" id="UP000280726"/>
    </source>
</evidence>
<dbReference type="InterPro" id="IPR013783">
    <property type="entry name" value="Ig-like_fold"/>
</dbReference>
<comment type="function">
    <text evidence="6">Maltosyltransferase that uses maltose 1-phosphate (M1P) as the sugar donor to elongate linear or branched alpha-(1-&gt;4)-glucans. Is involved in a branched alpha-glucan biosynthetic pathway from trehalose, together with TreS, Mak and GlgB.</text>
</comment>
<dbReference type="AlphaFoldDB" id="A0A3N4ZIP5"/>
<protein>
    <recommendedName>
        <fullName evidence="6">Alpha-1,4-glucan:maltose-1-phosphate maltosyltransferase</fullName>
        <shortName evidence="6">GMPMT</shortName>
        <ecNumber evidence="6">2.4.99.16</ecNumber>
    </recommendedName>
    <alternativeName>
        <fullName evidence="6">(1-&gt;4)-alpha-D-glucan:maltose-1-phosphate alpha-D-maltosyltransferase</fullName>
    </alternativeName>
</protein>
<organism evidence="9 10">
    <name type="scientific">Georgenia muralis</name>
    <dbReference type="NCBI Taxonomy" id="154117"/>
    <lineage>
        <taxon>Bacteria</taxon>
        <taxon>Bacillati</taxon>
        <taxon>Actinomycetota</taxon>
        <taxon>Actinomycetes</taxon>
        <taxon>Micrococcales</taxon>
        <taxon>Bogoriellaceae</taxon>
        <taxon>Georgenia</taxon>
    </lineage>
</organism>
<feature type="binding site" evidence="6">
    <location>
        <position position="467"/>
    </location>
    <ligand>
        <name>alpha-maltose 1-phosphate</name>
        <dbReference type="ChEBI" id="CHEBI:63576"/>
    </ligand>
</feature>
<feature type="binding site" evidence="6">
    <location>
        <position position="431"/>
    </location>
    <ligand>
        <name>alpha-maltose 1-phosphate</name>
        <dbReference type="ChEBI" id="CHEBI:63576"/>
    </ligand>
</feature>
<keyword evidence="2 6" id="KW-0328">Glycosyltransferase</keyword>
<dbReference type="InterPro" id="IPR021828">
    <property type="entry name" value="GlgE_dom_N/S"/>
</dbReference>
<dbReference type="EMBL" id="RKRA01000001">
    <property type="protein sequence ID" value="RPF25768.1"/>
    <property type="molecule type" value="Genomic_DNA"/>
</dbReference>
<dbReference type="GO" id="GO:0004553">
    <property type="term" value="F:hydrolase activity, hydrolyzing O-glycosyl compounds"/>
    <property type="evidence" value="ECO:0007669"/>
    <property type="project" value="InterPro"/>
</dbReference>
<dbReference type="PANTHER" id="PTHR47786:SF2">
    <property type="entry name" value="GLYCOSYL HYDROLASE FAMILY 13 CATALYTIC DOMAIN-CONTAINING PROTEIN"/>
    <property type="match status" value="1"/>
</dbReference>
<dbReference type="PANTHER" id="PTHR47786">
    <property type="entry name" value="ALPHA-1,4-GLUCAN:MALTOSE-1-PHOSPHATE MALTOSYLTRANSFERASE"/>
    <property type="match status" value="1"/>
</dbReference>
<dbReference type="Gene3D" id="1.20.58.80">
    <property type="entry name" value="Phosphotransferase system, lactose/cellobiose-type IIA subunit"/>
    <property type="match status" value="1"/>
</dbReference>
<dbReference type="OrthoDB" id="9805159at2"/>
<feature type="compositionally biased region" description="Low complexity" evidence="7">
    <location>
        <begin position="23"/>
        <end position="69"/>
    </location>
</feature>
<dbReference type="Pfam" id="PF00128">
    <property type="entry name" value="Alpha-amylase"/>
    <property type="match status" value="1"/>
</dbReference>
<dbReference type="InterPro" id="IPR026585">
    <property type="entry name" value="GlgE"/>
</dbReference>
<dbReference type="Proteomes" id="UP000280726">
    <property type="component" value="Unassembled WGS sequence"/>
</dbReference>
<dbReference type="Pfam" id="PF21702">
    <property type="entry name" value="GLGE_C"/>
    <property type="match status" value="1"/>
</dbReference>